<proteinExistence type="predicted"/>
<dbReference type="RefSeq" id="XP_022493298.1">
    <property type="nucleotide sequence ID" value="XM_022626572.1"/>
</dbReference>
<evidence type="ECO:0000313" key="3">
    <source>
        <dbReference type="Proteomes" id="UP000177622"/>
    </source>
</evidence>
<protein>
    <recommendedName>
        <fullName evidence="4">F-box domain-containing protein</fullName>
    </recommendedName>
</protein>
<accession>A0A1F5LXI4</accession>
<dbReference type="Proteomes" id="UP000177622">
    <property type="component" value="Unassembled WGS sequence"/>
</dbReference>
<evidence type="ECO:0000256" key="1">
    <source>
        <dbReference type="SAM" id="MobiDB-lite"/>
    </source>
</evidence>
<feature type="compositionally biased region" description="Acidic residues" evidence="1">
    <location>
        <begin position="262"/>
        <end position="300"/>
    </location>
</feature>
<feature type="region of interest" description="Disordered" evidence="1">
    <location>
        <begin position="253"/>
        <end position="300"/>
    </location>
</feature>
<gene>
    <name evidence="2" type="ORF">PENARI_c001G05567</name>
</gene>
<dbReference type="GeneID" id="34571306"/>
<dbReference type="OrthoDB" id="2305901at2759"/>
<dbReference type="AlphaFoldDB" id="A0A1F5LXI4"/>
<dbReference type="STRING" id="1835702.A0A1F5LXI4"/>
<organism evidence="2 3">
    <name type="scientific">Penicillium arizonense</name>
    <dbReference type="NCBI Taxonomy" id="1835702"/>
    <lineage>
        <taxon>Eukaryota</taxon>
        <taxon>Fungi</taxon>
        <taxon>Dikarya</taxon>
        <taxon>Ascomycota</taxon>
        <taxon>Pezizomycotina</taxon>
        <taxon>Eurotiomycetes</taxon>
        <taxon>Eurotiomycetidae</taxon>
        <taxon>Eurotiales</taxon>
        <taxon>Aspergillaceae</taxon>
        <taxon>Penicillium</taxon>
    </lineage>
</organism>
<evidence type="ECO:0000313" key="2">
    <source>
        <dbReference type="EMBL" id="OGE57875.1"/>
    </source>
</evidence>
<sequence length="300" mass="34110">MSETTPSIQPLTATQRALSLAEIVGLIISCMPRNGPGWGRDLLSCALVNKLWLEDSLAMMWRSIHNDHRPLDDGYENPGIDNTFLEIRYDRRQFYANFVCCAMINLLDDSWEGEDPWAEGGEFEGLVFPKMTVLHVMLTDIDGMLATGSNTCDGEAVLPSLNCPNLHTMSFELNDTNLVSYEVAADTWESIFWDLPTKFPSLQHLDITGHAHIFPNALRRLQKRHPNLQGLEYLDMHEIRRFLSESELAELDPIGVNHDPMDNEDMDLEDDPDSGEEFTEDLWEDDEVEDGNGDDEDYVE</sequence>
<comment type="caution">
    <text evidence="2">The sequence shown here is derived from an EMBL/GenBank/DDBJ whole genome shotgun (WGS) entry which is preliminary data.</text>
</comment>
<evidence type="ECO:0008006" key="4">
    <source>
        <dbReference type="Google" id="ProtNLM"/>
    </source>
</evidence>
<name>A0A1F5LXI4_PENAI</name>
<reference evidence="2 3" key="1">
    <citation type="journal article" date="2016" name="Sci. Rep.">
        <title>Penicillium arizonense, a new, genome sequenced fungal species, reveals a high chemical diversity in secreted metabolites.</title>
        <authorList>
            <person name="Grijseels S."/>
            <person name="Nielsen J.C."/>
            <person name="Randelovic M."/>
            <person name="Nielsen J."/>
            <person name="Nielsen K.F."/>
            <person name="Workman M."/>
            <person name="Frisvad J.C."/>
        </authorList>
    </citation>
    <scope>NUCLEOTIDE SEQUENCE [LARGE SCALE GENOMIC DNA]</scope>
    <source>
        <strain evidence="2 3">CBS 141311</strain>
    </source>
</reference>
<dbReference type="EMBL" id="LXJU01000001">
    <property type="protein sequence ID" value="OGE57875.1"/>
    <property type="molecule type" value="Genomic_DNA"/>
</dbReference>
<keyword evidence="3" id="KW-1185">Reference proteome</keyword>